<dbReference type="GO" id="GO:0003677">
    <property type="term" value="F:DNA binding"/>
    <property type="evidence" value="ECO:0007669"/>
    <property type="project" value="UniProtKB-KW"/>
</dbReference>
<dbReference type="SMART" id="SM00421">
    <property type="entry name" value="HTH_LUXR"/>
    <property type="match status" value="1"/>
</dbReference>
<dbReference type="InterPro" id="IPR001789">
    <property type="entry name" value="Sig_transdc_resp-reg_receiver"/>
</dbReference>
<proteinExistence type="predicted"/>
<feature type="domain" description="HTH luxR-type" evidence="4">
    <location>
        <begin position="140"/>
        <end position="205"/>
    </location>
</feature>
<feature type="modified residue" description="4-aspartylphosphate" evidence="3">
    <location>
        <position position="49"/>
    </location>
</feature>
<organism evidence="6 7">
    <name type="scientific">Leucobacter weissii</name>
    <dbReference type="NCBI Taxonomy" id="1983706"/>
    <lineage>
        <taxon>Bacteria</taxon>
        <taxon>Bacillati</taxon>
        <taxon>Actinomycetota</taxon>
        <taxon>Actinomycetes</taxon>
        <taxon>Micrococcales</taxon>
        <taxon>Microbacteriaceae</taxon>
        <taxon>Leucobacter</taxon>
    </lineage>
</organism>
<dbReference type="Pfam" id="PF00072">
    <property type="entry name" value="Response_reg"/>
    <property type="match status" value="1"/>
</dbReference>
<dbReference type="PANTHER" id="PTHR43214:SF43">
    <property type="entry name" value="TWO-COMPONENT RESPONSE REGULATOR"/>
    <property type="match status" value="1"/>
</dbReference>
<evidence type="ECO:0000313" key="6">
    <source>
        <dbReference type="EMBL" id="MBO1900608.1"/>
    </source>
</evidence>
<dbReference type="Gene3D" id="3.40.50.2300">
    <property type="match status" value="1"/>
</dbReference>
<evidence type="ECO:0000256" key="1">
    <source>
        <dbReference type="ARBA" id="ARBA00022553"/>
    </source>
</evidence>
<dbReference type="CDD" id="cd17535">
    <property type="entry name" value="REC_NarL-like"/>
    <property type="match status" value="1"/>
</dbReference>
<dbReference type="Pfam" id="PF00196">
    <property type="entry name" value="GerE"/>
    <property type="match status" value="1"/>
</dbReference>
<keyword evidence="2" id="KW-0238">DNA-binding</keyword>
<dbReference type="GO" id="GO:0006355">
    <property type="term" value="P:regulation of DNA-templated transcription"/>
    <property type="evidence" value="ECO:0007669"/>
    <property type="project" value="InterPro"/>
</dbReference>
<keyword evidence="7" id="KW-1185">Reference proteome</keyword>
<dbReference type="InterPro" id="IPR058245">
    <property type="entry name" value="NreC/VraR/RcsB-like_REC"/>
</dbReference>
<dbReference type="InterPro" id="IPR011006">
    <property type="entry name" value="CheY-like_superfamily"/>
</dbReference>
<comment type="caution">
    <text evidence="6">The sequence shown here is derived from an EMBL/GenBank/DDBJ whole genome shotgun (WGS) entry which is preliminary data.</text>
</comment>
<dbReference type="PROSITE" id="PS50110">
    <property type="entry name" value="RESPONSE_REGULATORY"/>
    <property type="match status" value="1"/>
</dbReference>
<dbReference type="Proteomes" id="UP000664382">
    <property type="component" value="Unassembled WGS sequence"/>
</dbReference>
<dbReference type="CDD" id="cd06170">
    <property type="entry name" value="LuxR_C_like"/>
    <property type="match status" value="1"/>
</dbReference>
<evidence type="ECO:0000256" key="3">
    <source>
        <dbReference type="PROSITE-ProRule" id="PRU00169"/>
    </source>
</evidence>
<dbReference type="PRINTS" id="PR00038">
    <property type="entry name" value="HTHLUXR"/>
</dbReference>
<sequence length="209" mass="22120">MVDDDRWTIRGLTAVLSGTPGLELLEPVSSGEEAIRAYRAFRPDVVLMDINMSPGISGIEATAAILRDDPDARVIALTTIAPGPGLVRVLEAGALAAVDKDASSYALIEMIRIAAAGDDPALLGGLAADVFISGNQDASVQTAVPRLTAVELETLQLICKGRSYDEIAESRSVSPATVKDHARHLREKLDAANLAQLVVKAVEYRFISS</sequence>
<evidence type="ECO:0000259" key="4">
    <source>
        <dbReference type="PROSITE" id="PS50043"/>
    </source>
</evidence>
<protein>
    <submittedName>
        <fullName evidence="6">Response regulator transcription factor</fullName>
    </submittedName>
</protein>
<reference evidence="6" key="1">
    <citation type="submission" date="2021-03" db="EMBL/GenBank/DDBJ databases">
        <title>Leucobacter chromiisoli sp. nov., isolated from chromium-containing soil of chemical plant.</title>
        <authorList>
            <person name="Xu Z."/>
        </authorList>
    </citation>
    <scope>NUCLEOTIDE SEQUENCE</scope>
    <source>
        <strain evidence="6">S27</strain>
    </source>
</reference>
<dbReference type="InterPro" id="IPR000792">
    <property type="entry name" value="Tscrpt_reg_LuxR_C"/>
</dbReference>
<feature type="domain" description="Response regulatory" evidence="5">
    <location>
        <begin position="1"/>
        <end position="115"/>
    </location>
</feature>
<dbReference type="EMBL" id="JAGDYM010000003">
    <property type="protein sequence ID" value="MBO1900608.1"/>
    <property type="molecule type" value="Genomic_DNA"/>
</dbReference>
<dbReference type="AlphaFoldDB" id="A0A939MH45"/>
<dbReference type="SMART" id="SM00448">
    <property type="entry name" value="REC"/>
    <property type="match status" value="1"/>
</dbReference>
<evidence type="ECO:0000259" key="5">
    <source>
        <dbReference type="PROSITE" id="PS50110"/>
    </source>
</evidence>
<dbReference type="SUPFAM" id="SSF46894">
    <property type="entry name" value="C-terminal effector domain of the bipartite response regulators"/>
    <property type="match status" value="1"/>
</dbReference>
<dbReference type="PANTHER" id="PTHR43214">
    <property type="entry name" value="TWO-COMPONENT RESPONSE REGULATOR"/>
    <property type="match status" value="1"/>
</dbReference>
<dbReference type="InterPro" id="IPR016032">
    <property type="entry name" value="Sig_transdc_resp-reg_C-effctor"/>
</dbReference>
<evidence type="ECO:0000313" key="7">
    <source>
        <dbReference type="Proteomes" id="UP000664382"/>
    </source>
</evidence>
<dbReference type="PROSITE" id="PS50043">
    <property type="entry name" value="HTH_LUXR_2"/>
    <property type="match status" value="1"/>
</dbReference>
<dbReference type="SUPFAM" id="SSF52172">
    <property type="entry name" value="CheY-like"/>
    <property type="match status" value="1"/>
</dbReference>
<dbReference type="InterPro" id="IPR039420">
    <property type="entry name" value="WalR-like"/>
</dbReference>
<keyword evidence="1 3" id="KW-0597">Phosphoprotein</keyword>
<evidence type="ECO:0000256" key="2">
    <source>
        <dbReference type="ARBA" id="ARBA00023125"/>
    </source>
</evidence>
<name>A0A939MH45_9MICO</name>
<accession>A0A939MH45</accession>
<gene>
    <name evidence="6" type="ORF">J4H92_01430</name>
</gene>
<dbReference type="GO" id="GO:0000160">
    <property type="term" value="P:phosphorelay signal transduction system"/>
    <property type="evidence" value="ECO:0007669"/>
    <property type="project" value="InterPro"/>
</dbReference>